<name>A0A679IZQ8_9HYPH</name>
<dbReference type="AlphaFoldDB" id="A0A679IZQ8"/>
<protein>
    <submittedName>
        <fullName evidence="1">Uncharacterized protein</fullName>
    </submittedName>
</protein>
<sequence length="348" mass="39406">MPVDPFGEIVSGNQLVVEAKLRAKIFSSYLEKEVLASARDTMRKNEKHHWWPTSISKFWGRDKDKKLTQMGKEYIRRYYPKQVGSIPDHNTKSSGDQSLEALYSDLVERKIGDTFRKLNILSNNVIDSSHDGQWILEDLSELDRQNIARYTGAMLVRTPYTVGHRGERTISGEFMGTIGMGAFAGLQSGRRINGVAESEPLSREEVGSTMDIVLDFAISLLPALIVDQYEREVVLVFNRSKAGYVFSDAGYFAHKSGREGLAYYPLLPNVCAVYRESHYRKSNHFMTGAIAGDDFRDEINRAIISRTQKYVYSSVYPSKYLISEVNAHIGSKYPAPFVRTGNLLHRPI</sequence>
<evidence type="ECO:0000313" key="1">
    <source>
        <dbReference type="EMBL" id="CAA2105455.1"/>
    </source>
</evidence>
<dbReference type="EMBL" id="LR743504">
    <property type="protein sequence ID" value="CAA2105455.1"/>
    <property type="molecule type" value="Genomic_DNA"/>
</dbReference>
<proteinExistence type="predicted"/>
<gene>
    <name evidence="1" type="ORF">MBUL_03201</name>
</gene>
<organism evidence="1">
    <name type="scientific">Methylobacterium bullatum</name>
    <dbReference type="NCBI Taxonomy" id="570505"/>
    <lineage>
        <taxon>Bacteria</taxon>
        <taxon>Pseudomonadati</taxon>
        <taxon>Pseudomonadota</taxon>
        <taxon>Alphaproteobacteria</taxon>
        <taxon>Hyphomicrobiales</taxon>
        <taxon>Methylobacteriaceae</taxon>
        <taxon>Methylobacterium</taxon>
    </lineage>
</organism>
<accession>A0A679IZQ8</accession>
<reference evidence="1" key="1">
    <citation type="submission" date="2019-12" db="EMBL/GenBank/DDBJ databases">
        <authorList>
            <person name="Cremers G."/>
        </authorList>
    </citation>
    <scope>NUCLEOTIDE SEQUENCE</scope>
    <source>
        <strain evidence="1">Mbul1</strain>
    </source>
</reference>